<feature type="domain" description="Helix-hairpin-helix DNA-binding motif class 1" evidence="8">
    <location>
        <begin position="107"/>
        <end position="126"/>
    </location>
</feature>
<dbReference type="InterPro" id="IPR000085">
    <property type="entry name" value="RuvA"/>
</dbReference>
<keyword evidence="5 6" id="KW-0234">DNA repair</keyword>
<evidence type="ECO:0000256" key="7">
    <source>
        <dbReference type="SAM" id="MobiDB-lite"/>
    </source>
</evidence>
<accession>A0A7X1NQK4</accession>
<dbReference type="GO" id="GO:0006281">
    <property type="term" value="P:DNA repair"/>
    <property type="evidence" value="ECO:0007669"/>
    <property type="project" value="UniProtKB-UniRule"/>
</dbReference>
<dbReference type="InterPro" id="IPR011114">
    <property type="entry name" value="RuvA_C"/>
</dbReference>
<protein>
    <recommendedName>
        <fullName evidence="6">Holliday junction branch migration complex subunit RuvA</fullName>
    </recommendedName>
</protein>
<evidence type="ECO:0000256" key="3">
    <source>
        <dbReference type="ARBA" id="ARBA00023125"/>
    </source>
</evidence>
<evidence type="ECO:0000313" key="10">
    <source>
        <dbReference type="Proteomes" id="UP000326464"/>
    </source>
</evidence>
<dbReference type="GO" id="GO:0048476">
    <property type="term" value="C:Holliday junction resolvase complex"/>
    <property type="evidence" value="ECO:0007669"/>
    <property type="project" value="UniProtKB-UniRule"/>
</dbReference>
<dbReference type="SUPFAM" id="SSF47781">
    <property type="entry name" value="RuvA domain 2-like"/>
    <property type="match status" value="1"/>
</dbReference>
<evidence type="ECO:0000256" key="5">
    <source>
        <dbReference type="ARBA" id="ARBA00023204"/>
    </source>
</evidence>
<dbReference type="GO" id="GO:0009378">
    <property type="term" value="F:four-way junction helicase activity"/>
    <property type="evidence" value="ECO:0007669"/>
    <property type="project" value="InterPro"/>
</dbReference>
<evidence type="ECO:0000256" key="2">
    <source>
        <dbReference type="ARBA" id="ARBA00022763"/>
    </source>
</evidence>
<dbReference type="InterPro" id="IPR010994">
    <property type="entry name" value="RuvA_2-like"/>
</dbReference>
<dbReference type="InterPro" id="IPR013849">
    <property type="entry name" value="DNA_helicase_Holl-junc_RuvA_I"/>
</dbReference>
<dbReference type="Gene3D" id="1.10.8.10">
    <property type="entry name" value="DNA helicase RuvA subunit, C-terminal domain"/>
    <property type="match status" value="1"/>
</dbReference>
<comment type="caution">
    <text evidence="6">Lacks conserved residue(s) required for the propagation of feature annotation.</text>
</comment>
<dbReference type="EMBL" id="VJXX01000002">
    <property type="protein sequence ID" value="MPY11000.1"/>
    <property type="molecule type" value="Genomic_DNA"/>
</dbReference>
<gene>
    <name evidence="6 9" type="primary">ruvA</name>
    <name evidence="9" type="ORF">FNH21_09765</name>
</gene>
<name>A0A7X1NQK4_9MICC</name>
<sequence length="228" mass="23275">MISSLRGTVTHVGLHSAVIDVNGFGMQVQATPQTLSGLRTGEEASVATAMIVREDSMTLFGFEDADQREVFETLLAVSGVGPRLALAVLAVHTPDAVRIAASSGDDKAFSKVPGIGPKGARRIVLELAGKLVPLEAKPGVSPQSWQGQVLTAMMGLGWSEKDAGAAIDAAVAEAPEVAASGDVGQILKLTLRRLGQDGARSSARSTTRGPRTPAGADGRAQADAGVGA</sequence>
<feature type="region of interest" description="Disordered" evidence="7">
    <location>
        <begin position="197"/>
        <end position="228"/>
    </location>
</feature>
<dbReference type="GO" id="GO:0006310">
    <property type="term" value="P:DNA recombination"/>
    <property type="evidence" value="ECO:0007669"/>
    <property type="project" value="UniProtKB-UniRule"/>
</dbReference>
<dbReference type="NCBIfam" id="TIGR00084">
    <property type="entry name" value="ruvA"/>
    <property type="match status" value="1"/>
</dbReference>
<dbReference type="InterPro" id="IPR036267">
    <property type="entry name" value="RuvA_C_sf"/>
</dbReference>
<dbReference type="GO" id="GO:0009379">
    <property type="term" value="C:Holliday junction helicase complex"/>
    <property type="evidence" value="ECO:0007669"/>
    <property type="project" value="InterPro"/>
</dbReference>
<dbReference type="GO" id="GO:0005737">
    <property type="term" value="C:cytoplasm"/>
    <property type="evidence" value="ECO:0007669"/>
    <property type="project" value="UniProtKB-SubCell"/>
</dbReference>
<evidence type="ECO:0000256" key="4">
    <source>
        <dbReference type="ARBA" id="ARBA00023172"/>
    </source>
</evidence>
<keyword evidence="4 6" id="KW-0233">DNA recombination</keyword>
<comment type="subcellular location">
    <subcellularLocation>
        <location evidence="6">Cytoplasm</location>
    </subcellularLocation>
</comment>
<organism evidence="9 10">
    <name type="scientific">Arthrobacter bussei</name>
    <dbReference type="NCBI Taxonomy" id="2594179"/>
    <lineage>
        <taxon>Bacteria</taxon>
        <taxon>Bacillati</taxon>
        <taxon>Actinomycetota</taxon>
        <taxon>Actinomycetes</taxon>
        <taxon>Micrococcales</taxon>
        <taxon>Micrococcaceae</taxon>
        <taxon>Arthrobacter</taxon>
    </lineage>
</organism>
<dbReference type="Proteomes" id="UP000326464">
    <property type="component" value="Unassembled WGS sequence"/>
</dbReference>
<dbReference type="InterPro" id="IPR012340">
    <property type="entry name" value="NA-bd_OB-fold"/>
</dbReference>
<dbReference type="Pfam" id="PF14520">
    <property type="entry name" value="HHH_5"/>
    <property type="match status" value="1"/>
</dbReference>
<dbReference type="GO" id="GO:0005524">
    <property type="term" value="F:ATP binding"/>
    <property type="evidence" value="ECO:0007669"/>
    <property type="project" value="InterPro"/>
</dbReference>
<comment type="similarity">
    <text evidence="6">Belongs to the RuvA family.</text>
</comment>
<dbReference type="Gene3D" id="2.40.50.140">
    <property type="entry name" value="Nucleic acid-binding proteins"/>
    <property type="match status" value="1"/>
</dbReference>
<feature type="domain" description="Helix-hairpin-helix DNA-binding motif class 1" evidence="8">
    <location>
        <begin position="72"/>
        <end position="91"/>
    </location>
</feature>
<evidence type="ECO:0000256" key="6">
    <source>
        <dbReference type="HAMAP-Rule" id="MF_00031"/>
    </source>
</evidence>
<evidence type="ECO:0000313" key="9">
    <source>
        <dbReference type="EMBL" id="MPY11000.1"/>
    </source>
</evidence>
<comment type="domain">
    <text evidence="6">Has three domains with a flexible linker between the domains II and III and assumes an 'L' shape. Domain III is highly mobile and contacts RuvB.</text>
</comment>
<dbReference type="Pfam" id="PF01330">
    <property type="entry name" value="RuvA_N"/>
    <property type="match status" value="1"/>
</dbReference>
<reference evidence="10" key="1">
    <citation type="submission" date="2019-07" db="EMBL/GenBank/DDBJ databases">
        <title>Arthrobacter KR32 sp. nov., isolated from mountain cheese made of cows milk.</title>
        <authorList>
            <person name="Flegler A."/>
        </authorList>
    </citation>
    <scope>NUCLEOTIDE SEQUENCE [LARGE SCALE GENOMIC DNA]</scope>
    <source>
        <strain evidence="10">KR32</strain>
    </source>
</reference>
<dbReference type="InterPro" id="IPR003583">
    <property type="entry name" value="Hlx-hairpin-Hlx_DNA-bd_motif"/>
</dbReference>
<dbReference type="RefSeq" id="WP_152815185.1">
    <property type="nucleotide sequence ID" value="NZ_VJXX01000002.1"/>
</dbReference>
<dbReference type="Pfam" id="PF07499">
    <property type="entry name" value="RuvA_C"/>
    <property type="match status" value="1"/>
</dbReference>
<dbReference type="Gene3D" id="1.10.150.20">
    <property type="entry name" value="5' to 3' exonuclease, C-terminal subdomain"/>
    <property type="match status" value="1"/>
</dbReference>
<dbReference type="SMART" id="SM00278">
    <property type="entry name" value="HhH1"/>
    <property type="match status" value="2"/>
</dbReference>
<dbReference type="OrthoDB" id="5293449at2"/>
<comment type="subunit">
    <text evidence="6">Homotetramer. Forms an RuvA(8)-RuvB(12)-Holliday junction (HJ) complex. HJ DNA is sandwiched between 2 RuvA tetramers; dsDNA enters through RuvA and exits via RuvB. An RuvB hexamer assembles on each DNA strand where it exits the tetramer. Each RuvB hexamer is contacted by two RuvA subunits (via domain III) on 2 adjacent RuvB subunits; this complex drives branch migration. In the full resolvosome a probable DNA-RuvA(4)-RuvB(12)-RuvC(2) complex forms which resolves the HJ.</text>
</comment>
<dbReference type="GO" id="GO:0000400">
    <property type="term" value="F:four-way junction DNA binding"/>
    <property type="evidence" value="ECO:0007669"/>
    <property type="project" value="UniProtKB-UniRule"/>
</dbReference>
<dbReference type="HAMAP" id="MF_00031">
    <property type="entry name" value="DNA_HJ_migration_RuvA"/>
    <property type="match status" value="1"/>
</dbReference>
<dbReference type="SUPFAM" id="SSF50249">
    <property type="entry name" value="Nucleic acid-binding proteins"/>
    <property type="match status" value="1"/>
</dbReference>
<dbReference type="SUPFAM" id="SSF46929">
    <property type="entry name" value="DNA helicase RuvA subunit, C-terminal domain"/>
    <property type="match status" value="1"/>
</dbReference>
<comment type="function">
    <text evidence="6">The RuvA-RuvB-RuvC complex processes Holliday junction (HJ) DNA during genetic recombination and DNA repair, while the RuvA-RuvB complex plays an important role in the rescue of blocked DNA replication forks via replication fork reversal (RFR). RuvA specifically binds to HJ cruciform DNA, conferring on it an open structure. The RuvB hexamer acts as an ATP-dependent pump, pulling dsDNA into and through the RuvAB complex. HJ branch migration allows RuvC to scan DNA until it finds its consensus sequence, where it cleaves and resolves the cruciform DNA.</text>
</comment>
<comment type="caution">
    <text evidence="9">The sequence shown here is derived from an EMBL/GenBank/DDBJ whole genome shotgun (WGS) entry which is preliminary data.</text>
</comment>
<evidence type="ECO:0000259" key="8">
    <source>
        <dbReference type="SMART" id="SM00278"/>
    </source>
</evidence>
<evidence type="ECO:0000256" key="1">
    <source>
        <dbReference type="ARBA" id="ARBA00022490"/>
    </source>
</evidence>
<keyword evidence="2 6" id="KW-0227">DNA damage</keyword>
<keyword evidence="1 6" id="KW-0963">Cytoplasm</keyword>
<dbReference type="AlphaFoldDB" id="A0A7X1NQK4"/>
<keyword evidence="10" id="KW-1185">Reference proteome</keyword>
<keyword evidence="3 6" id="KW-0238">DNA-binding</keyword>
<proteinExistence type="inferred from homology"/>
<feature type="region of interest" description="Domain III" evidence="6">
    <location>
        <begin position="140"/>
        <end position="228"/>
    </location>
</feature>
<feature type="compositionally biased region" description="Low complexity" evidence="7">
    <location>
        <begin position="214"/>
        <end position="228"/>
    </location>
</feature>